<keyword evidence="1" id="KW-0812">Transmembrane</keyword>
<evidence type="ECO:0000313" key="3">
    <source>
        <dbReference type="EMBL" id="OGG84884.1"/>
    </source>
</evidence>
<feature type="signal peptide" evidence="2">
    <location>
        <begin position="1"/>
        <end position="28"/>
    </location>
</feature>
<feature type="chain" id="PRO_5009524321" evidence="2">
    <location>
        <begin position="29"/>
        <end position="121"/>
    </location>
</feature>
<dbReference type="InterPro" id="IPR043993">
    <property type="entry name" value="T4SS_pilin"/>
</dbReference>
<evidence type="ECO:0000256" key="1">
    <source>
        <dbReference type="SAM" id="Phobius"/>
    </source>
</evidence>
<dbReference type="Pfam" id="PF18895">
    <property type="entry name" value="T4SS_pilin"/>
    <property type="match status" value="1"/>
</dbReference>
<reference evidence="3 4" key="1">
    <citation type="journal article" date="2016" name="Nat. Commun.">
        <title>Thousands of microbial genomes shed light on interconnected biogeochemical processes in an aquifer system.</title>
        <authorList>
            <person name="Anantharaman K."/>
            <person name="Brown C.T."/>
            <person name="Hug L.A."/>
            <person name="Sharon I."/>
            <person name="Castelle C.J."/>
            <person name="Probst A.J."/>
            <person name="Thomas B.C."/>
            <person name="Singh A."/>
            <person name="Wilkins M.J."/>
            <person name="Karaoz U."/>
            <person name="Brodie E.L."/>
            <person name="Williams K.H."/>
            <person name="Hubbard S.S."/>
            <person name="Banfield J.F."/>
        </authorList>
    </citation>
    <scope>NUCLEOTIDE SEQUENCE [LARGE SCALE GENOMIC DNA]</scope>
</reference>
<organism evidence="3 4">
    <name type="scientific">Candidatus Kaiserbacteria bacterium RIFCSPLOWO2_12_FULL_45_26</name>
    <dbReference type="NCBI Taxonomy" id="1798525"/>
    <lineage>
        <taxon>Bacteria</taxon>
        <taxon>Candidatus Kaiseribacteriota</taxon>
    </lineage>
</organism>
<protein>
    <submittedName>
        <fullName evidence="3">Uncharacterized protein</fullName>
    </submittedName>
</protein>
<evidence type="ECO:0000313" key="4">
    <source>
        <dbReference type="Proteomes" id="UP000177325"/>
    </source>
</evidence>
<proteinExistence type="predicted"/>
<feature type="transmembrane region" description="Helical" evidence="1">
    <location>
        <begin position="96"/>
        <end position="118"/>
    </location>
</feature>
<gene>
    <name evidence="3" type="ORF">A3G90_02305</name>
</gene>
<evidence type="ECO:0000256" key="2">
    <source>
        <dbReference type="SAM" id="SignalP"/>
    </source>
</evidence>
<dbReference type="STRING" id="1798525.A3G90_02305"/>
<accession>A0A1F6FGA0</accession>
<dbReference type="EMBL" id="MFMM01000001">
    <property type="protein sequence ID" value="OGG84884.1"/>
    <property type="molecule type" value="Genomic_DNA"/>
</dbReference>
<dbReference type="Proteomes" id="UP000177325">
    <property type="component" value="Unassembled WGS sequence"/>
</dbReference>
<feature type="transmembrane region" description="Helical" evidence="1">
    <location>
        <begin position="52"/>
        <end position="75"/>
    </location>
</feature>
<dbReference type="AlphaFoldDB" id="A0A1F6FGA0"/>
<comment type="caution">
    <text evidence="3">The sequence shown here is derived from an EMBL/GenBank/DDBJ whole genome shotgun (WGS) entry which is preliminary data.</text>
</comment>
<keyword evidence="1" id="KW-1133">Transmembrane helix</keyword>
<sequence>MLKSIPKTLETALLTAVAWLASVSVALAQGAQGQVVTLANPLRVNTITELLAAILNIVIVLAVPIIVFFIIYAGFLYVTAKGNAQQIEQATRSLTYAIIGGVLVLGAVAIAEIISNLVQSF</sequence>
<keyword evidence="1" id="KW-0472">Membrane</keyword>
<keyword evidence="2" id="KW-0732">Signal</keyword>
<name>A0A1F6FGA0_9BACT</name>